<evidence type="ECO:0000256" key="4">
    <source>
        <dbReference type="ARBA" id="ARBA00023080"/>
    </source>
</evidence>
<dbReference type="GO" id="GO:0006146">
    <property type="term" value="P:adenine catabolic process"/>
    <property type="evidence" value="ECO:0007669"/>
    <property type="project" value="UniProtKB-UniRule"/>
</dbReference>
<comment type="caution">
    <text evidence="5">Lacks conserved residue(s) required for the propagation of feature annotation.</text>
</comment>
<feature type="binding site" evidence="5">
    <location>
        <position position="18"/>
    </location>
    <ligand>
        <name>Zn(2+)</name>
        <dbReference type="ChEBI" id="CHEBI:29105"/>
        <note>catalytic</note>
    </ligand>
</feature>
<dbReference type="KEGG" id="sufl:FIL70_24860"/>
<proteinExistence type="inferred from homology"/>
<name>A0A5B8CNZ7_SPHSA</name>
<dbReference type="GO" id="GO:0009117">
    <property type="term" value="P:nucleotide metabolic process"/>
    <property type="evidence" value="ECO:0007669"/>
    <property type="project" value="UniProtKB-KW"/>
</dbReference>
<dbReference type="GO" id="GO:0043103">
    <property type="term" value="P:hypoxanthine salvage"/>
    <property type="evidence" value="ECO:0007669"/>
    <property type="project" value="UniProtKB-UniRule"/>
</dbReference>
<keyword evidence="3 5" id="KW-0862">Zinc</keyword>
<keyword evidence="7" id="KW-0614">Plasmid</keyword>
<dbReference type="HAMAP" id="MF_01962">
    <property type="entry name" value="Adenine_deaminase"/>
    <property type="match status" value="1"/>
</dbReference>
<dbReference type="EMBL" id="CP041019">
    <property type="protein sequence ID" value="QDC40374.1"/>
    <property type="molecule type" value="Genomic_DNA"/>
</dbReference>
<evidence type="ECO:0000256" key="5">
    <source>
        <dbReference type="HAMAP-Rule" id="MF_01962"/>
    </source>
</evidence>
<dbReference type="InterPro" id="IPR006330">
    <property type="entry name" value="Ado/ade_deaminase"/>
</dbReference>
<dbReference type="NCBIfam" id="TIGR01430">
    <property type="entry name" value="aden_deam"/>
    <property type="match status" value="1"/>
</dbReference>
<organism evidence="7 8">
    <name type="scientific">Sphingobium fuliginis ATCC 27551</name>
    <dbReference type="NCBI Taxonomy" id="1208342"/>
    <lineage>
        <taxon>Bacteria</taxon>
        <taxon>Pseudomonadati</taxon>
        <taxon>Pseudomonadota</taxon>
        <taxon>Alphaproteobacteria</taxon>
        <taxon>Sphingomonadales</taxon>
        <taxon>Sphingomonadaceae</taxon>
        <taxon>Sphingobium</taxon>
    </lineage>
</organism>
<evidence type="ECO:0000256" key="3">
    <source>
        <dbReference type="ARBA" id="ARBA00022833"/>
    </source>
</evidence>
<keyword evidence="4 5" id="KW-0546">Nucleotide metabolism</keyword>
<dbReference type="Pfam" id="PF00962">
    <property type="entry name" value="A_deaminase"/>
    <property type="match status" value="1"/>
</dbReference>
<feature type="binding site" evidence="5">
    <location>
        <position position="277"/>
    </location>
    <ligand>
        <name>Zn(2+)</name>
        <dbReference type="ChEBI" id="CHEBI:29105"/>
        <note>catalytic</note>
    </ligand>
</feature>
<feature type="active site" description="Proton donor" evidence="5">
    <location>
        <position position="199"/>
    </location>
</feature>
<reference evidence="7 8" key="1">
    <citation type="submission" date="2019-06" db="EMBL/GenBank/DDBJ databases">
        <title>Genome organization and adaptive potential of archetypical organophosphate degarding Sphingobium fuliginis ATCC 27551.</title>
        <authorList>
            <person name="Sarwar A."/>
            <person name="Parthasarathy S."/>
            <person name="Singh C."/>
            <person name="Siddavattam D."/>
        </authorList>
    </citation>
    <scope>NUCLEOTIDE SEQUENCE [LARGE SCALE GENOMIC DNA]</scope>
    <source>
        <strain evidence="7 8">ATCC 27551</strain>
        <plasmid evidence="8">psf2</plasmid>
    </source>
</reference>
<comment type="function">
    <text evidence="5">Catalyzes the hydrolytic deamination of adenine to hypoxanthine. Plays an important role in the purine salvage pathway and in nitrogen catabolism.</text>
</comment>
<dbReference type="AlphaFoldDB" id="A0A5B8CNZ7"/>
<evidence type="ECO:0000313" key="8">
    <source>
        <dbReference type="Proteomes" id="UP000311469"/>
    </source>
</evidence>
<dbReference type="InterPro" id="IPR032466">
    <property type="entry name" value="Metal_Hydrolase"/>
</dbReference>
<feature type="domain" description="Adenosine deaminase" evidence="6">
    <location>
        <begin position="11"/>
        <end position="330"/>
    </location>
</feature>
<dbReference type="Proteomes" id="UP000311469">
    <property type="component" value="Plasmid pSF2"/>
</dbReference>
<keyword evidence="2 5" id="KW-0378">Hydrolase</keyword>
<dbReference type="GO" id="GO:0000034">
    <property type="term" value="F:adenine deaminase activity"/>
    <property type="evidence" value="ECO:0007669"/>
    <property type="project" value="UniProtKB-UniRule"/>
</dbReference>
<dbReference type="NCBIfam" id="NF006850">
    <property type="entry name" value="PRK09358.1-6"/>
    <property type="match status" value="1"/>
</dbReference>
<evidence type="ECO:0000256" key="2">
    <source>
        <dbReference type="ARBA" id="ARBA00022801"/>
    </source>
</evidence>
<evidence type="ECO:0000256" key="1">
    <source>
        <dbReference type="ARBA" id="ARBA00022723"/>
    </source>
</evidence>
<dbReference type="InterPro" id="IPR001365">
    <property type="entry name" value="A_deaminase_dom"/>
</dbReference>
<comment type="cofactor">
    <cofactor evidence="5">
        <name>Zn(2+)</name>
        <dbReference type="ChEBI" id="CHEBI:29105"/>
    </cofactor>
    <text evidence="5">Binds 1 zinc ion per subunit.</text>
</comment>
<comment type="similarity">
    <text evidence="5">Belongs to the metallo-dependent hydrolases superfamily. Adenosine and AMP deaminases family. Adenine deaminase type 2 subfamily.</text>
</comment>
<dbReference type="PANTHER" id="PTHR43114:SF6">
    <property type="entry name" value="ADENINE DEAMINASE"/>
    <property type="match status" value="1"/>
</dbReference>
<evidence type="ECO:0000259" key="6">
    <source>
        <dbReference type="Pfam" id="PF00962"/>
    </source>
</evidence>
<dbReference type="CDD" id="cd01320">
    <property type="entry name" value="ADA"/>
    <property type="match status" value="1"/>
</dbReference>
<dbReference type="GO" id="GO:0005829">
    <property type="term" value="C:cytosol"/>
    <property type="evidence" value="ECO:0007669"/>
    <property type="project" value="TreeGrafter"/>
</dbReference>
<sequence>MPFEDFIRKIPKAELHMHLEGSIEPEMMLALAARNNIALRWRDAQALRNAYTFVNLEDFLALYFECCKVLVTEQDFHDITKGYLQRCATDNVIHAEMFIGPQTFLQQGVDIDTLMRGVLSAMRDAQRESGVHSGLIISVHRHRSEADALAVLDCIEPWRDQVAGIGMGGPEVGNPPSRFARFFAECRRRGYMTTVHAGEEGPAEYVRQSIELLRPDRIDHGVSAIHDPDLMRLLRERNIPLTLCPLSNVRLNVVASMADHPLRRMLDEGLFVTVNSDNPPYFGGYVNENLIAAQQGLQLDVEAIVQLAKNSLQALFIRDSTKSRYLQKLSQFVALRNVAPS</sequence>
<geneLocation type="plasmid" evidence="8">
    <name>psf2</name>
</geneLocation>
<feature type="site" description="Important for catalytic activity" evidence="5">
    <location>
        <position position="220"/>
    </location>
</feature>
<dbReference type="Gene3D" id="3.20.20.140">
    <property type="entry name" value="Metal-dependent hydrolases"/>
    <property type="match status" value="1"/>
</dbReference>
<dbReference type="InterPro" id="IPR028892">
    <property type="entry name" value="ADE"/>
</dbReference>
<dbReference type="SUPFAM" id="SSF51556">
    <property type="entry name" value="Metallo-dependent hydrolases"/>
    <property type="match status" value="1"/>
</dbReference>
<feature type="binding site" evidence="5">
    <location>
        <position position="196"/>
    </location>
    <ligand>
        <name>Zn(2+)</name>
        <dbReference type="ChEBI" id="CHEBI:29105"/>
        <note>catalytic</note>
    </ligand>
</feature>
<evidence type="ECO:0000313" key="7">
    <source>
        <dbReference type="EMBL" id="QDC40374.1"/>
    </source>
</evidence>
<feature type="binding site" evidence="5">
    <location>
        <position position="16"/>
    </location>
    <ligand>
        <name>Zn(2+)</name>
        <dbReference type="ChEBI" id="CHEBI:29105"/>
        <note>catalytic</note>
    </ligand>
</feature>
<comment type="catalytic activity">
    <reaction evidence="5">
        <text>adenine + H2O + H(+) = hypoxanthine + NH4(+)</text>
        <dbReference type="Rhea" id="RHEA:23688"/>
        <dbReference type="ChEBI" id="CHEBI:15377"/>
        <dbReference type="ChEBI" id="CHEBI:15378"/>
        <dbReference type="ChEBI" id="CHEBI:16708"/>
        <dbReference type="ChEBI" id="CHEBI:17368"/>
        <dbReference type="ChEBI" id="CHEBI:28938"/>
        <dbReference type="EC" id="3.5.4.2"/>
    </reaction>
</comment>
<dbReference type="EC" id="3.5.4.2" evidence="5"/>
<keyword evidence="1 5" id="KW-0479">Metal-binding</keyword>
<dbReference type="GO" id="GO:0008270">
    <property type="term" value="F:zinc ion binding"/>
    <property type="evidence" value="ECO:0007669"/>
    <property type="project" value="UniProtKB-UniRule"/>
</dbReference>
<dbReference type="PANTHER" id="PTHR43114">
    <property type="entry name" value="ADENINE DEAMINASE"/>
    <property type="match status" value="1"/>
</dbReference>
<gene>
    <name evidence="7" type="ORF">FIL70_24860</name>
</gene>
<protein>
    <recommendedName>
        <fullName evidence="5">Adenine deaminase</fullName>
        <shortName evidence="5">ADE</shortName>
        <ecNumber evidence="5">3.5.4.2</ecNumber>
    </recommendedName>
    <alternativeName>
        <fullName evidence="5">Adenine aminohydrolase</fullName>
        <shortName evidence="5">AAH</shortName>
    </alternativeName>
</protein>
<accession>A0A5B8CNZ7</accession>